<dbReference type="GO" id="GO:0030288">
    <property type="term" value="C:outer membrane-bounded periplasmic space"/>
    <property type="evidence" value="ECO:0007669"/>
    <property type="project" value="UniProtKB-ARBA"/>
</dbReference>
<dbReference type="Gene3D" id="3.10.105.10">
    <property type="entry name" value="Dipeptide-binding Protein, Domain 3"/>
    <property type="match status" value="1"/>
</dbReference>
<dbReference type="Gene3D" id="3.40.190.10">
    <property type="entry name" value="Periplasmic binding protein-like II"/>
    <property type="match status" value="1"/>
</dbReference>
<feature type="signal peptide" evidence="4">
    <location>
        <begin position="1"/>
        <end position="34"/>
    </location>
</feature>
<dbReference type="PANTHER" id="PTHR30290:SF38">
    <property type="entry name" value="D,D-DIPEPTIDE-BINDING PERIPLASMIC PROTEIN DDPA-RELATED"/>
    <property type="match status" value="1"/>
</dbReference>
<dbReference type="GO" id="GO:1904680">
    <property type="term" value="F:peptide transmembrane transporter activity"/>
    <property type="evidence" value="ECO:0007669"/>
    <property type="project" value="TreeGrafter"/>
</dbReference>
<dbReference type="Proteomes" id="UP000198615">
    <property type="component" value="Unassembled WGS sequence"/>
</dbReference>
<feature type="chain" id="PRO_5034097780" evidence="4">
    <location>
        <begin position="35"/>
        <end position="535"/>
    </location>
</feature>
<accession>A0A8G2EYD8</accession>
<dbReference type="GO" id="GO:0043190">
    <property type="term" value="C:ATP-binding cassette (ABC) transporter complex"/>
    <property type="evidence" value="ECO:0007669"/>
    <property type="project" value="InterPro"/>
</dbReference>
<name>A0A8G2EYD8_9PROT</name>
<evidence type="ECO:0000313" key="7">
    <source>
        <dbReference type="Proteomes" id="UP000198615"/>
    </source>
</evidence>
<evidence type="ECO:0000256" key="3">
    <source>
        <dbReference type="ARBA" id="ARBA00022729"/>
    </source>
</evidence>
<dbReference type="PANTHER" id="PTHR30290">
    <property type="entry name" value="PERIPLASMIC BINDING COMPONENT OF ABC TRANSPORTER"/>
    <property type="match status" value="1"/>
</dbReference>
<dbReference type="CDD" id="cd08502">
    <property type="entry name" value="PBP2_NikA_DppA_OppA_like_16"/>
    <property type="match status" value="1"/>
</dbReference>
<dbReference type="EMBL" id="FNBW01000020">
    <property type="protein sequence ID" value="SDG52627.1"/>
    <property type="molecule type" value="Genomic_DNA"/>
</dbReference>
<dbReference type="InterPro" id="IPR039424">
    <property type="entry name" value="SBP_5"/>
</dbReference>
<evidence type="ECO:0000256" key="4">
    <source>
        <dbReference type="SAM" id="SignalP"/>
    </source>
</evidence>
<protein>
    <submittedName>
        <fullName evidence="6">Peptide/nickel transport system substrate-binding protein</fullName>
    </submittedName>
</protein>
<comment type="subcellular location">
    <subcellularLocation>
        <location evidence="1">Periplasm</location>
    </subcellularLocation>
</comment>
<evidence type="ECO:0000256" key="1">
    <source>
        <dbReference type="ARBA" id="ARBA00004418"/>
    </source>
</evidence>
<keyword evidence="7" id="KW-1185">Reference proteome</keyword>
<reference evidence="6 7" key="1">
    <citation type="submission" date="2016-10" db="EMBL/GenBank/DDBJ databases">
        <authorList>
            <person name="Varghese N."/>
            <person name="Submissions S."/>
        </authorList>
    </citation>
    <scope>NUCLEOTIDE SEQUENCE [LARGE SCALE GENOMIC DNA]</scope>
    <source>
        <strain evidence="6 7">DSM 18839</strain>
    </source>
</reference>
<sequence>MNWGRIFRKTAGKTALAAAIALPMSLGLNATASAETTLRVVMHSDLKIVDPIWTTAYMSRNYGYMVYDTLFAMDSDTNVHPQMVDTYSVSDDKLTYTMTLRDGLKWHDGAPVTSEDCIASIKRWGAKDSMGQKLLEFVAEFKAVDDKTFEIVLKKPYGLVIASLAKPSSNVPFMMPKRVADTPAADQITDYTGSGPFVFKQDEWKPGDVAVFEKFDDYVPRSEEPSWAAGGKVVNVDRVEWVSIKDHQTAVNALLEGEVDYLEAPPTDLLPLFEGNDDITAKILNPLGNQYMFRMNWLHPPFDNVKLRRAALMAINQVDFVQATIGNPDYYKECPAMFVCGTAFATDAGTEIVVKSDIDGAKKMLEEAGYDGTPVVVMQSTDVDVLNNLGPVAADKLKQAGFNVDLQAMDWQTLVARRAKKEPPSEGGWNVFLTSWTAADILNPISAAGFNAGCDKAWFGWPCDAKMEELREAFATETDEGKQKAIAEDIQERAMEIGTHAHAGQWYQVPAWRSDKLSGVLGGPFPIFWNIAKSE</sequence>
<evidence type="ECO:0000313" key="6">
    <source>
        <dbReference type="EMBL" id="SDG52627.1"/>
    </source>
</evidence>
<feature type="domain" description="Solute-binding protein family 5" evidence="5">
    <location>
        <begin position="79"/>
        <end position="440"/>
    </location>
</feature>
<evidence type="ECO:0000256" key="2">
    <source>
        <dbReference type="ARBA" id="ARBA00005695"/>
    </source>
</evidence>
<proteinExistence type="inferred from homology"/>
<comment type="similarity">
    <text evidence="2">Belongs to the bacterial solute-binding protein 5 family.</text>
</comment>
<comment type="caution">
    <text evidence="6">The sequence shown here is derived from an EMBL/GenBank/DDBJ whole genome shotgun (WGS) entry which is preliminary data.</text>
</comment>
<evidence type="ECO:0000259" key="5">
    <source>
        <dbReference type="Pfam" id="PF00496"/>
    </source>
</evidence>
<keyword evidence="3 4" id="KW-0732">Signal</keyword>
<dbReference type="SUPFAM" id="SSF53850">
    <property type="entry name" value="Periplasmic binding protein-like II"/>
    <property type="match status" value="1"/>
</dbReference>
<gene>
    <name evidence="6" type="ORF">SAMN05660686_04726</name>
</gene>
<organism evidence="6 7">
    <name type="scientific">Thalassobaculum litoreum DSM 18839</name>
    <dbReference type="NCBI Taxonomy" id="1123362"/>
    <lineage>
        <taxon>Bacteria</taxon>
        <taxon>Pseudomonadati</taxon>
        <taxon>Pseudomonadota</taxon>
        <taxon>Alphaproteobacteria</taxon>
        <taxon>Rhodospirillales</taxon>
        <taxon>Thalassobaculaceae</taxon>
        <taxon>Thalassobaculum</taxon>
    </lineage>
</organism>
<dbReference type="PIRSF" id="PIRSF002741">
    <property type="entry name" value="MppA"/>
    <property type="match status" value="1"/>
</dbReference>
<dbReference type="OrthoDB" id="7232729at2"/>
<dbReference type="InterPro" id="IPR000914">
    <property type="entry name" value="SBP_5_dom"/>
</dbReference>
<dbReference type="Pfam" id="PF00496">
    <property type="entry name" value="SBP_bac_5"/>
    <property type="match status" value="1"/>
</dbReference>
<dbReference type="InterPro" id="IPR030678">
    <property type="entry name" value="Peptide/Ni-bd"/>
</dbReference>
<dbReference type="AlphaFoldDB" id="A0A8G2EYD8"/>
<dbReference type="GO" id="GO:0015833">
    <property type="term" value="P:peptide transport"/>
    <property type="evidence" value="ECO:0007669"/>
    <property type="project" value="TreeGrafter"/>
</dbReference>
<dbReference type="RefSeq" id="WP_038015151.1">
    <property type="nucleotide sequence ID" value="NZ_FNBW01000020.1"/>
</dbReference>